<protein>
    <submittedName>
        <fullName evidence="2">Uncharacterized protein</fullName>
    </submittedName>
</protein>
<feature type="compositionally biased region" description="Polar residues" evidence="1">
    <location>
        <begin position="58"/>
        <end position="69"/>
    </location>
</feature>
<organism evidence="2 3">
    <name type="scientific">Cytospora schulzeri</name>
    <dbReference type="NCBI Taxonomy" id="448051"/>
    <lineage>
        <taxon>Eukaryota</taxon>
        <taxon>Fungi</taxon>
        <taxon>Dikarya</taxon>
        <taxon>Ascomycota</taxon>
        <taxon>Pezizomycotina</taxon>
        <taxon>Sordariomycetes</taxon>
        <taxon>Sordariomycetidae</taxon>
        <taxon>Diaporthales</taxon>
        <taxon>Cytosporaceae</taxon>
        <taxon>Cytospora</taxon>
    </lineage>
</organism>
<name>A0A423X848_9PEZI</name>
<dbReference type="AlphaFoldDB" id="A0A423X848"/>
<sequence length="76" mass="8721">MPDNAVYWISLKLKYEKKNSNDPSIGSWGSAIVFPELVFFRGWNLKEIWKKTYPQVENGATQRPATGSQDPEFLEA</sequence>
<proteinExistence type="predicted"/>
<dbReference type="EMBL" id="LKEA01000001">
    <property type="protein sequence ID" value="ROW12131.1"/>
    <property type="molecule type" value="Genomic_DNA"/>
</dbReference>
<keyword evidence="3" id="KW-1185">Reference proteome</keyword>
<evidence type="ECO:0000313" key="2">
    <source>
        <dbReference type="EMBL" id="ROW12131.1"/>
    </source>
</evidence>
<accession>A0A423X848</accession>
<dbReference type="OrthoDB" id="10318073at2759"/>
<gene>
    <name evidence="2" type="ORF">VMCG_00544</name>
</gene>
<reference evidence="2 3" key="1">
    <citation type="submission" date="2015-09" db="EMBL/GenBank/DDBJ databases">
        <title>Host preference determinants of Valsa canker pathogens revealed by comparative genomics.</title>
        <authorList>
            <person name="Yin Z."/>
            <person name="Huang L."/>
        </authorList>
    </citation>
    <scope>NUCLEOTIDE SEQUENCE [LARGE SCALE GENOMIC DNA]</scope>
    <source>
        <strain evidence="2 3">03-1</strain>
    </source>
</reference>
<dbReference type="Proteomes" id="UP000283895">
    <property type="component" value="Unassembled WGS sequence"/>
</dbReference>
<evidence type="ECO:0000256" key="1">
    <source>
        <dbReference type="SAM" id="MobiDB-lite"/>
    </source>
</evidence>
<comment type="caution">
    <text evidence="2">The sequence shown here is derived from an EMBL/GenBank/DDBJ whole genome shotgun (WGS) entry which is preliminary data.</text>
</comment>
<evidence type="ECO:0000313" key="3">
    <source>
        <dbReference type="Proteomes" id="UP000283895"/>
    </source>
</evidence>
<feature type="region of interest" description="Disordered" evidence="1">
    <location>
        <begin position="56"/>
        <end position="76"/>
    </location>
</feature>